<dbReference type="GO" id="GO:0003725">
    <property type="term" value="F:double-stranded RNA binding"/>
    <property type="evidence" value="ECO:0007669"/>
    <property type="project" value="TreeGrafter"/>
</dbReference>
<protein>
    <submittedName>
        <fullName evidence="2">CYFA0S34e00782g1_1</fullName>
    </submittedName>
</protein>
<dbReference type="PANTHER" id="PTHR12486:SF4">
    <property type="entry name" value="APRATAXIN"/>
    <property type="match status" value="1"/>
</dbReference>
<dbReference type="Pfam" id="PF16278">
    <property type="entry name" value="zf-C2HE"/>
    <property type="match status" value="1"/>
</dbReference>
<dbReference type="InterPro" id="IPR036265">
    <property type="entry name" value="HIT-like_sf"/>
</dbReference>
<evidence type="ECO:0000313" key="2">
    <source>
        <dbReference type="EMBL" id="CDR47614.1"/>
    </source>
</evidence>
<dbReference type="GO" id="GO:1990165">
    <property type="term" value="F:single-strand break-containing DNA binding"/>
    <property type="evidence" value="ECO:0007669"/>
    <property type="project" value="TreeGrafter"/>
</dbReference>
<dbReference type="GO" id="GO:0005634">
    <property type="term" value="C:nucleus"/>
    <property type="evidence" value="ECO:0007669"/>
    <property type="project" value="TreeGrafter"/>
</dbReference>
<dbReference type="GO" id="GO:0000012">
    <property type="term" value="P:single strand break repair"/>
    <property type="evidence" value="ECO:0007669"/>
    <property type="project" value="TreeGrafter"/>
</dbReference>
<dbReference type="PANTHER" id="PTHR12486">
    <property type="entry name" value="APRATAXIN-RELATED"/>
    <property type="match status" value="1"/>
</dbReference>
<gene>
    <name evidence="2" type="ORF">CYFA0S_34e00782g</name>
</gene>
<organism evidence="2">
    <name type="scientific">Cyberlindnera fabianii</name>
    <name type="common">Yeast</name>
    <name type="synonym">Hansenula fabianii</name>
    <dbReference type="NCBI Taxonomy" id="36022"/>
    <lineage>
        <taxon>Eukaryota</taxon>
        <taxon>Fungi</taxon>
        <taxon>Dikarya</taxon>
        <taxon>Ascomycota</taxon>
        <taxon>Saccharomycotina</taxon>
        <taxon>Saccharomycetes</taxon>
        <taxon>Phaffomycetales</taxon>
        <taxon>Phaffomycetaceae</taxon>
        <taxon>Cyberlindnera</taxon>
    </lineage>
</organism>
<proteinExistence type="predicted"/>
<dbReference type="SUPFAM" id="SSF54197">
    <property type="entry name" value="HIT-like"/>
    <property type="match status" value="1"/>
</dbReference>
<dbReference type="AlphaFoldDB" id="A0A061BIB2"/>
<dbReference type="InterPro" id="IPR032566">
    <property type="entry name" value="Znf-C2HE"/>
</dbReference>
<sequence>MSFRFALEKYIKSPESFPDLVIEYDDDFVLLRDAFPKSLYHWLLLPRDRHITKKHPLTAFSDPLLKSQTQERIDRATSRILELLKTDHGIDEGSLYVRAGCHSVPSLNNLHIHIISQDFNGDRLKNRHHYNSFTTEFFVPFDDLPLDKGDTRLNAEVMEKKAKTDDVICHNCGKNFGNKFAELKRHIHQEFKERFGK</sequence>
<dbReference type="OrthoDB" id="3512845at2759"/>
<dbReference type="GO" id="GO:0033699">
    <property type="term" value="F:DNA 5'-adenosine monophosphate hydrolase activity"/>
    <property type="evidence" value="ECO:0007669"/>
    <property type="project" value="TreeGrafter"/>
</dbReference>
<evidence type="ECO:0000259" key="1">
    <source>
        <dbReference type="Pfam" id="PF16278"/>
    </source>
</evidence>
<dbReference type="EMBL" id="LK052919">
    <property type="protein sequence ID" value="CDR47614.1"/>
    <property type="molecule type" value="Genomic_DNA"/>
</dbReference>
<name>A0A061BIB2_CYBFA</name>
<dbReference type="Pfam" id="PF11969">
    <property type="entry name" value="DcpS_C"/>
    <property type="match status" value="1"/>
</dbReference>
<dbReference type="GO" id="GO:0003697">
    <property type="term" value="F:single-stranded DNA binding"/>
    <property type="evidence" value="ECO:0007669"/>
    <property type="project" value="TreeGrafter"/>
</dbReference>
<dbReference type="GO" id="GO:0030983">
    <property type="term" value="F:mismatched DNA binding"/>
    <property type="evidence" value="ECO:0007669"/>
    <property type="project" value="TreeGrafter"/>
</dbReference>
<reference evidence="2" key="1">
    <citation type="journal article" date="2014" name="Genome Announc.">
        <title>Genome sequence of the yeast Cyberlindnera fabianii (Hansenula fabianii).</title>
        <authorList>
            <person name="Freel K.C."/>
            <person name="Sarilar V."/>
            <person name="Neuveglise C."/>
            <person name="Devillers H."/>
            <person name="Friedrich A."/>
            <person name="Schacherer J."/>
        </authorList>
    </citation>
    <scope>NUCLEOTIDE SEQUENCE</scope>
    <source>
        <strain evidence="2">YJS4271</strain>
    </source>
</reference>
<feature type="domain" description="Aprataxin C2HE/C2H2/C2HC zinc finger" evidence="1">
    <location>
        <begin position="134"/>
        <end position="193"/>
    </location>
</feature>
<dbReference type="PhylomeDB" id="A0A061BIB2"/>
<dbReference type="Gene3D" id="3.30.428.10">
    <property type="entry name" value="HIT-like"/>
    <property type="match status" value="1"/>
</dbReference>
<dbReference type="VEuPathDB" id="FungiDB:BON22_3532"/>
<accession>A0A061BIB2</accession>